<dbReference type="InterPro" id="IPR001969">
    <property type="entry name" value="Aspartic_peptidase_AS"/>
</dbReference>
<protein>
    <submittedName>
        <fullName evidence="3">Peptidase A2A, retrovirus RVP subgroup</fullName>
    </submittedName>
</protein>
<sequence length="134" mass="15269">MEIYPYQYNQLTQQYLPIIEIKIRNLKNPDFEIKDLGILDTGSDITLIPFSVLSRLNTLTAKRKPIEFYGVGNKKTIGIAYRLAVSLDTGNFFKTIVYGCAEDDTQGIMIIGRNILNRFSITFDGINKQIIIND</sequence>
<dbReference type="PROSITE" id="PS50175">
    <property type="entry name" value="ASP_PROT_RETROV"/>
    <property type="match status" value="1"/>
</dbReference>
<dbReference type="Pfam" id="PF00077">
    <property type="entry name" value="RVP"/>
    <property type="match status" value="1"/>
</dbReference>
<dbReference type="OrthoDB" id="572523at2"/>
<evidence type="ECO:0000313" key="3">
    <source>
        <dbReference type="EMBL" id="ADN15552.1"/>
    </source>
</evidence>
<keyword evidence="4" id="KW-1185">Reference proteome</keyword>
<dbReference type="STRING" id="497965.Cyan7822_3612"/>
<dbReference type="HOGENOM" id="CLU_1903208_0_0_3"/>
<dbReference type="Gene3D" id="2.40.70.10">
    <property type="entry name" value="Acid Proteases"/>
    <property type="match status" value="1"/>
</dbReference>
<feature type="domain" description="Peptidase A2" evidence="2">
    <location>
        <begin position="35"/>
        <end position="115"/>
    </location>
</feature>
<dbReference type="Proteomes" id="UP000008206">
    <property type="component" value="Chromosome"/>
</dbReference>
<dbReference type="SUPFAM" id="SSF50630">
    <property type="entry name" value="Acid proteases"/>
    <property type="match status" value="1"/>
</dbReference>
<evidence type="ECO:0000256" key="1">
    <source>
        <dbReference type="ARBA" id="ARBA00022801"/>
    </source>
</evidence>
<dbReference type="GO" id="GO:0004190">
    <property type="term" value="F:aspartic-type endopeptidase activity"/>
    <property type="evidence" value="ECO:0007669"/>
    <property type="project" value="InterPro"/>
</dbReference>
<organism evidence="3 4">
    <name type="scientific">Gloeothece verrucosa (strain PCC 7822)</name>
    <name type="common">Cyanothece sp. (strain PCC 7822)</name>
    <dbReference type="NCBI Taxonomy" id="497965"/>
    <lineage>
        <taxon>Bacteria</taxon>
        <taxon>Bacillati</taxon>
        <taxon>Cyanobacteriota</taxon>
        <taxon>Cyanophyceae</taxon>
        <taxon>Oscillatoriophycideae</taxon>
        <taxon>Chroococcales</taxon>
        <taxon>Aphanothecaceae</taxon>
        <taxon>Gloeothece</taxon>
        <taxon>Gloeothece verrucosa</taxon>
    </lineage>
</organism>
<dbReference type="eggNOG" id="ENOG502ZNHB">
    <property type="taxonomic scope" value="Bacteria"/>
</dbReference>
<dbReference type="PROSITE" id="PS00141">
    <property type="entry name" value="ASP_PROTEASE"/>
    <property type="match status" value="1"/>
</dbReference>
<dbReference type="InterPro" id="IPR018061">
    <property type="entry name" value="Retropepsins"/>
</dbReference>
<dbReference type="InterPro" id="IPR021109">
    <property type="entry name" value="Peptidase_aspartic_dom_sf"/>
</dbReference>
<evidence type="ECO:0000313" key="4">
    <source>
        <dbReference type="Proteomes" id="UP000008206"/>
    </source>
</evidence>
<gene>
    <name evidence="3" type="ordered locus">Cyan7822_3612</name>
</gene>
<dbReference type="RefSeq" id="WP_013323621.1">
    <property type="nucleotide sequence ID" value="NC_014501.1"/>
</dbReference>
<accession>E0UG51</accession>
<keyword evidence="1" id="KW-0378">Hydrolase</keyword>
<dbReference type="KEGG" id="cyj:Cyan7822_3612"/>
<reference evidence="4" key="1">
    <citation type="journal article" date="2011" name="MBio">
        <title>Novel metabolic attributes of the genus Cyanothece, comprising a group of unicellular nitrogen-fixing Cyanobacteria.</title>
        <authorList>
            <person name="Bandyopadhyay A."/>
            <person name="Elvitigala T."/>
            <person name="Welsh E."/>
            <person name="Stockel J."/>
            <person name="Liberton M."/>
            <person name="Min H."/>
            <person name="Sherman L.A."/>
            <person name="Pakrasi H.B."/>
        </authorList>
    </citation>
    <scope>NUCLEOTIDE SEQUENCE [LARGE SCALE GENOMIC DNA]</scope>
    <source>
        <strain evidence="4">PCC 7822</strain>
    </source>
</reference>
<dbReference type="EMBL" id="CP002198">
    <property type="protein sequence ID" value="ADN15552.1"/>
    <property type="molecule type" value="Genomic_DNA"/>
</dbReference>
<dbReference type="GO" id="GO:0006508">
    <property type="term" value="P:proteolysis"/>
    <property type="evidence" value="ECO:0007669"/>
    <property type="project" value="InterPro"/>
</dbReference>
<proteinExistence type="predicted"/>
<evidence type="ECO:0000259" key="2">
    <source>
        <dbReference type="PROSITE" id="PS50175"/>
    </source>
</evidence>
<dbReference type="InterPro" id="IPR001995">
    <property type="entry name" value="Peptidase_A2_cat"/>
</dbReference>
<dbReference type="AlphaFoldDB" id="E0UG51"/>
<name>E0UG51_GLOV7</name>